<feature type="transmembrane region" description="Helical" evidence="10">
    <location>
        <begin position="390"/>
        <end position="408"/>
    </location>
</feature>
<evidence type="ECO:0000313" key="11">
    <source>
        <dbReference type="EMBL" id="EUA59091.1"/>
    </source>
</evidence>
<dbReference type="GO" id="GO:0016757">
    <property type="term" value="F:glycosyltransferase activity"/>
    <property type="evidence" value="ECO:0007669"/>
    <property type="project" value="UniProtKB-KW"/>
</dbReference>
<feature type="transmembrane region" description="Helical" evidence="10">
    <location>
        <begin position="40"/>
        <end position="58"/>
    </location>
</feature>
<gene>
    <name evidence="11" type="ORF">I550_2237</name>
</gene>
<evidence type="ECO:0000256" key="8">
    <source>
        <dbReference type="NCBIfam" id="TIGR03459"/>
    </source>
</evidence>
<keyword evidence="5 10" id="KW-1133">Transmembrane helix</keyword>
<reference evidence="11 12" key="1">
    <citation type="submission" date="2013-12" db="EMBL/GenBank/DDBJ databases">
        <authorList>
            <person name="Zelazny A."/>
            <person name="Olivier K."/>
            <person name="Holland S."/>
            <person name="Lenaerts A."/>
            <person name="Ordway D."/>
            <person name="DeGroote M.A."/>
            <person name="Parker T."/>
            <person name="Sizemore C."/>
            <person name="Tallon L.J."/>
            <person name="Sadzewicz L.K."/>
            <person name="Sengamalay N."/>
            <person name="Fraser C.M."/>
            <person name="Hine E."/>
            <person name="Shefchek K.A."/>
            <person name="Das S.P."/>
            <person name="Tettelin H."/>
        </authorList>
    </citation>
    <scope>NUCLEOTIDE SEQUENCE [LARGE SCALE GENOMIC DNA]</scope>
    <source>
        <strain evidence="11 12">1956</strain>
    </source>
</reference>
<feature type="transmembrane region" description="Helical" evidence="10">
    <location>
        <begin position="281"/>
        <end position="303"/>
    </location>
</feature>
<evidence type="ECO:0000256" key="5">
    <source>
        <dbReference type="ARBA" id="ARBA00022989"/>
    </source>
</evidence>
<feature type="transmembrane region" description="Helical" evidence="10">
    <location>
        <begin position="414"/>
        <end position="434"/>
    </location>
</feature>
<comment type="subcellular location">
    <subcellularLocation>
        <location evidence="1">Membrane</location>
        <topology evidence="1">Multi-pass membrane protein</topology>
    </subcellularLocation>
</comment>
<dbReference type="NCBIfam" id="NF038066">
    <property type="entry name" value="MptB"/>
    <property type="match status" value="1"/>
</dbReference>
<feature type="transmembrane region" description="Helical" evidence="10">
    <location>
        <begin position="315"/>
        <end position="344"/>
    </location>
</feature>
<dbReference type="NCBIfam" id="TIGR03459">
    <property type="entry name" value="crt_membr"/>
    <property type="match status" value="1"/>
</dbReference>
<dbReference type="InterPro" id="IPR049829">
    <property type="entry name" value="MptA/B-like"/>
</dbReference>
<accession>X8CTA9</accession>
<comment type="similarity">
    <text evidence="7">Belongs to the MptA/B family.</text>
</comment>
<evidence type="ECO:0000256" key="9">
    <source>
        <dbReference type="SAM" id="MobiDB-lite"/>
    </source>
</evidence>
<keyword evidence="2" id="KW-0328">Glycosyltransferase</keyword>
<evidence type="ECO:0000313" key="12">
    <source>
        <dbReference type="Proteomes" id="UP000020825"/>
    </source>
</evidence>
<evidence type="ECO:0000256" key="10">
    <source>
        <dbReference type="SAM" id="Phobius"/>
    </source>
</evidence>
<evidence type="ECO:0000256" key="7">
    <source>
        <dbReference type="ARBA" id="ARBA00043987"/>
    </source>
</evidence>
<evidence type="ECO:0000256" key="4">
    <source>
        <dbReference type="ARBA" id="ARBA00022692"/>
    </source>
</evidence>
<protein>
    <recommendedName>
        <fullName evidence="8">Alpha-(1-&gt;6)-mannopyranosyltransferase A</fullName>
    </recommendedName>
</protein>
<name>X8CTA9_MYCIT</name>
<feature type="transmembrane region" description="Helical" evidence="10">
    <location>
        <begin position="112"/>
        <end position="132"/>
    </location>
</feature>
<feature type="transmembrane region" description="Helical" evidence="10">
    <location>
        <begin position="257"/>
        <end position="275"/>
    </location>
</feature>
<evidence type="ECO:0000256" key="1">
    <source>
        <dbReference type="ARBA" id="ARBA00004141"/>
    </source>
</evidence>
<keyword evidence="6 10" id="KW-0472">Membrane</keyword>
<organism evidence="11 12">
    <name type="scientific">Mycobacterium intracellulare 1956</name>
    <dbReference type="NCBI Taxonomy" id="1299331"/>
    <lineage>
        <taxon>Bacteria</taxon>
        <taxon>Bacillati</taxon>
        <taxon>Actinomycetota</taxon>
        <taxon>Actinomycetes</taxon>
        <taxon>Mycobacteriales</taxon>
        <taxon>Mycobacteriaceae</taxon>
        <taxon>Mycobacterium</taxon>
        <taxon>Mycobacterium avium complex (MAC)</taxon>
    </lineage>
</organism>
<dbReference type="InterPro" id="IPR017822">
    <property type="entry name" value="MptA-like"/>
</dbReference>
<dbReference type="Pfam" id="PF26314">
    <property type="entry name" value="MptA_B_family"/>
    <property type="match status" value="1"/>
</dbReference>
<proteinExistence type="inferred from homology"/>
<feature type="transmembrane region" description="Helical" evidence="10">
    <location>
        <begin position="78"/>
        <end position="100"/>
    </location>
</feature>
<feature type="transmembrane region" description="Helical" evidence="10">
    <location>
        <begin position="233"/>
        <end position="250"/>
    </location>
</feature>
<evidence type="ECO:0000256" key="2">
    <source>
        <dbReference type="ARBA" id="ARBA00022676"/>
    </source>
</evidence>
<evidence type="ECO:0000256" key="6">
    <source>
        <dbReference type="ARBA" id="ARBA00023136"/>
    </source>
</evidence>
<feature type="transmembrane region" description="Helical" evidence="10">
    <location>
        <begin position="477"/>
        <end position="497"/>
    </location>
</feature>
<feature type="transmembrane region" description="Helical" evidence="10">
    <location>
        <begin position="203"/>
        <end position="221"/>
    </location>
</feature>
<comment type="caution">
    <text evidence="11">The sequence shown here is derived from an EMBL/GenBank/DDBJ whole genome shotgun (WGS) entry which is preliminary data.</text>
</comment>
<feature type="region of interest" description="Disordered" evidence="9">
    <location>
        <begin position="506"/>
        <end position="532"/>
    </location>
</feature>
<dbReference type="GO" id="GO:0016020">
    <property type="term" value="C:membrane"/>
    <property type="evidence" value="ECO:0007669"/>
    <property type="project" value="UniProtKB-SubCell"/>
</dbReference>
<feature type="transmembrane region" description="Helical" evidence="10">
    <location>
        <begin position="454"/>
        <end position="471"/>
    </location>
</feature>
<keyword evidence="4 10" id="KW-0812">Transmembrane</keyword>
<dbReference type="Proteomes" id="UP000020825">
    <property type="component" value="Unassembled WGS sequence"/>
</dbReference>
<evidence type="ECO:0000256" key="3">
    <source>
        <dbReference type="ARBA" id="ARBA00022679"/>
    </source>
</evidence>
<dbReference type="PATRIC" id="fig|1299331.3.peg.2171"/>
<dbReference type="AlphaFoldDB" id="X8CTA9"/>
<keyword evidence="3" id="KW-0808">Transferase</keyword>
<dbReference type="EMBL" id="JAOG01000001">
    <property type="protein sequence ID" value="EUA59091.1"/>
    <property type="molecule type" value="Genomic_DNA"/>
</dbReference>
<feature type="transmembrane region" description="Helical" evidence="10">
    <location>
        <begin position="171"/>
        <end position="191"/>
    </location>
</feature>
<sequence>MTTPTDTPADDAPAAKPPRGERFSQLRAFVAADESRPAKLGLLGSVLITLGGLGAGSTRQHDPLLESIHMSWLRFGHGLVLSSIVLWTGVGLMLIAWLGLGRRVLAGDATEFVMKTTTGFWLAPLLVSVPVFSRDTYSYLAQGALLRDGLDPYAVGPVANPNILLDNVSPIWSITTAPYGPAFILVAKLITVLVGNNVVAGTMLLRLCMLPGLALLIWATPRVARHLGADPSTALWICVLNPLVLIHLMGGVHNEMLMVGLMAAGIALTFGGRHVAGTALITVAIAVKATAGIALPFLVWVWARDLRDRRGYRSARALLAAAAASLLVFAVVFAILSAVAGVGLGWLTALAGSVKIINWLTVPTAAANLIHAIGSGLFPVSFYPLLRVTRLVGIAIIAVSLPLLWWRFRRDDRAALTGMAYSMLIVVLFVPAALPWYYSWPLAIVAPLAQSRRAVAIIGGASTWVMVIFKPDGSHGMYSWLHFSLATAVALIAWYTLYRAPALGPARPRSPHRLSRPSPAPGARLRGPGGHAARRRAGIADGVLGAVAGHRQRRVGGEQPAHDLGVVVAAVVQDRQQSRQALDHLTGLGEEHLRHHHALAAPDRDQMAIAELLVDLGYRDFKQFGDPREVVDRLVGI</sequence>